<dbReference type="GO" id="GO:0003677">
    <property type="term" value="F:DNA binding"/>
    <property type="evidence" value="ECO:0007669"/>
    <property type="project" value="TreeGrafter"/>
</dbReference>
<keyword evidence="5" id="KW-0680">Restriction system</keyword>
<keyword evidence="2 7" id="KW-0489">Methyltransferase</keyword>
<evidence type="ECO:0000313" key="10">
    <source>
        <dbReference type="EMBL" id="OOV86692.1"/>
    </source>
</evidence>
<evidence type="ECO:0000256" key="8">
    <source>
        <dbReference type="RuleBase" id="RU000416"/>
    </source>
</evidence>
<reference evidence="10" key="1">
    <citation type="submission" date="2017-02" db="EMBL/GenBank/DDBJ databases">
        <title>Draft Genome Sequence of the Salt Water Bacterium Oceanospirillum linum ATCC 11336.</title>
        <authorList>
            <person name="Trachtenberg A.M."/>
            <person name="Carney J.G."/>
            <person name="Linnane J.D."/>
            <person name="Rheaume B.A."/>
            <person name="Pitts N.L."/>
            <person name="Mykles D.L."/>
            <person name="Maclea K.S."/>
        </authorList>
    </citation>
    <scope>NUCLEOTIDE SEQUENCE [LARGE SCALE GENOMIC DNA]</scope>
    <source>
        <strain evidence="10">ATCC 11336</strain>
    </source>
</reference>
<dbReference type="RefSeq" id="WP_078320147.1">
    <property type="nucleotide sequence ID" value="NZ_FXTS01000006.1"/>
</dbReference>
<dbReference type="Gene3D" id="3.90.120.10">
    <property type="entry name" value="DNA Methylase, subunit A, domain 2"/>
    <property type="match status" value="1"/>
</dbReference>
<evidence type="ECO:0000256" key="4">
    <source>
        <dbReference type="ARBA" id="ARBA00022691"/>
    </source>
</evidence>
<feature type="compositionally biased region" description="Polar residues" evidence="9">
    <location>
        <begin position="373"/>
        <end position="388"/>
    </location>
</feature>
<dbReference type="AlphaFoldDB" id="A0A1T1HA32"/>
<dbReference type="GO" id="GO:0003886">
    <property type="term" value="F:DNA (cytosine-5-)-methyltransferase activity"/>
    <property type="evidence" value="ECO:0007669"/>
    <property type="project" value="UniProtKB-EC"/>
</dbReference>
<dbReference type="NCBIfam" id="TIGR00675">
    <property type="entry name" value="dcm"/>
    <property type="match status" value="1"/>
</dbReference>
<dbReference type="STRING" id="966.BTA35_0212520"/>
<dbReference type="PROSITE" id="PS51679">
    <property type="entry name" value="SAM_MT_C5"/>
    <property type="match status" value="1"/>
</dbReference>
<comment type="similarity">
    <text evidence="7 8">Belongs to the class I-like SAM-binding methyltransferase superfamily. C5-methyltransferase family.</text>
</comment>
<dbReference type="GO" id="GO:0009307">
    <property type="term" value="P:DNA restriction-modification system"/>
    <property type="evidence" value="ECO:0007669"/>
    <property type="project" value="UniProtKB-KW"/>
</dbReference>
<dbReference type="GO" id="GO:0044027">
    <property type="term" value="P:negative regulation of gene expression via chromosomal CpG island methylation"/>
    <property type="evidence" value="ECO:0007669"/>
    <property type="project" value="TreeGrafter"/>
</dbReference>
<dbReference type="PROSITE" id="PS00095">
    <property type="entry name" value="C5_MTASE_2"/>
    <property type="match status" value="1"/>
</dbReference>
<evidence type="ECO:0000256" key="2">
    <source>
        <dbReference type="ARBA" id="ARBA00022603"/>
    </source>
</evidence>
<evidence type="ECO:0000256" key="1">
    <source>
        <dbReference type="ARBA" id="ARBA00011975"/>
    </source>
</evidence>
<dbReference type="PRINTS" id="PR00105">
    <property type="entry name" value="C5METTRFRASE"/>
</dbReference>
<evidence type="ECO:0000256" key="7">
    <source>
        <dbReference type="PROSITE-ProRule" id="PRU01016"/>
    </source>
</evidence>
<protein>
    <recommendedName>
        <fullName evidence="1">DNA (cytosine-5-)-methyltransferase</fullName>
        <ecNumber evidence="1">2.1.1.37</ecNumber>
    </recommendedName>
</protein>
<accession>A0A1T1HA32</accession>
<dbReference type="InterPro" id="IPR001525">
    <property type="entry name" value="C5_MeTfrase"/>
</dbReference>
<dbReference type="Proteomes" id="UP000190064">
    <property type="component" value="Unassembled WGS sequence"/>
</dbReference>
<organism evidence="10 11">
    <name type="scientific">Oceanospirillum linum</name>
    <dbReference type="NCBI Taxonomy" id="966"/>
    <lineage>
        <taxon>Bacteria</taxon>
        <taxon>Pseudomonadati</taxon>
        <taxon>Pseudomonadota</taxon>
        <taxon>Gammaproteobacteria</taxon>
        <taxon>Oceanospirillales</taxon>
        <taxon>Oceanospirillaceae</taxon>
        <taxon>Oceanospirillum</taxon>
    </lineage>
</organism>
<keyword evidence="11" id="KW-1185">Reference proteome</keyword>
<evidence type="ECO:0000256" key="3">
    <source>
        <dbReference type="ARBA" id="ARBA00022679"/>
    </source>
</evidence>
<proteinExistence type="inferred from homology"/>
<sequence>MQNVRSLSNTPAYPVISLFSGGMGLDIGMEQAGLHVAVSQDFDKWCIETIRANNHKAIEGDIRELIEQDPSCNFLLEEAKVRQEDVFAVVGGPPCQAYSTAGRRRGEQDERGQLYQQFVHVVNSVRPRFFVMENVKGLASMMVDNGTVFERPLLEVILDEFRRIGYHTVHDVVDAVHYGTPQFRERLIIIGSRDNEPVYLPMPTHFHFHQNPAMRWKTLGDALAGLKDPGPSGKLSEKILKYLKLVPEGGNWKSLPQNLVEEAMGGAYKSGGGKVGFFRRLSFNEPSPTLVTSPSQKATLLGHPRELRPLSVREYARIQGFPDHWIFKGSLANCYKQIGNAVPIPLGKAIGEMLRAVALGNSKVNSKRMRGTSVHNKLKQYQTGSRHD</sequence>
<evidence type="ECO:0000313" key="11">
    <source>
        <dbReference type="Proteomes" id="UP000190064"/>
    </source>
</evidence>
<dbReference type="GO" id="GO:0032259">
    <property type="term" value="P:methylation"/>
    <property type="evidence" value="ECO:0007669"/>
    <property type="project" value="UniProtKB-KW"/>
</dbReference>
<evidence type="ECO:0000256" key="5">
    <source>
        <dbReference type="ARBA" id="ARBA00022747"/>
    </source>
</evidence>
<dbReference type="PANTHER" id="PTHR10629:SF52">
    <property type="entry name" value="DNA (CYTOSINE-5)-METHYLTRANSFERASE 1"/>
    <property type="match status" value="1"/>
</dbReference>
<dbReference type="InterPro" id="IPR031303">
    <property type="entry name" value="C5_meth_CS"/>
</dbReference>
<evidence type="ECO:0000256" key="6">
    <source>
        <dbReference type="ARBA" id="ARBA00047422"/>
    </source>
</evidence>
<feature type="region of interest" description="Disordered" evidence="9">
    <location>
        <begin position="366"/>
        <end position="388"/>
    </location>
</feature>
<dbReference type="Pfam" id="PF00145">
    <property type="entry name" value="DNA_methylase"/>
    <property type="match status" value="1"/>
</dbReference>
<dbReference type="EC" id="2.1.1.37" evidence="1"/>
<comment type="caution">
    <text evidence="10">The sequence shown here is derived from an EMBL/GenBank/DDBJ whole genome shotgun (WGS) entry which is preliminary data.</text>
</comment>
<dbReference type="InterPro" id="IPR029063">
    <property type="entry name" value="SAM-dependent_MTases_sf"/>
</dbReference>
<dbReference type="Gene3D" id="3.40.50.150">
    <property type="entry name" value="Vaccinia Virus protein VP39"/>
    <property type="match status" value="1"/>
</dbReference>
<dbReference type="EMBL" id="MTSD02000005">
    <property type="protein sequence ID" value="OOV86692.1"/>
    <property type="molecule type" value="Genomic_DNA"/>
</dbReference>
<dbReference type="REBASE" id="203563">
    <property type="entry name" value="M.Oli11336ORF212520P"/>
</dbReference>
<gene>
    <name evidence="10" type="ORF">BTA35_0212520</name>
</gene>
<keyword evidence="4 7" id="KW-0949">S-adenosyl-L-methionine</keyword>
<dbReference type="PANTHER" id="PTHR10629">
    <property type="entry name" value="CYTOSINE-SPECIFIC METHYLTRANSFERASE"/>
    <property type="match status" value="1"/>
</dbReference>
<feature type="active site" evidence="7">
    <location>
        <position position="95"/>
    </location>
</feature>
<evidence type="ECO:0000256" key="9">
    <source>
        <dbReference type="SAM" id="MobiDB-lite"/>
    </source>
</evidence>
<keyword evidence="3 7" id="KW-0808">Transferase</keyword>
<dbReference type="InterPro" id="IPR050390">
    <property type="entry name" value="C5-Methyltransferase"/>
</dbReference>
<name>A0A1T1HA32_OCELI</name>
<comment type="catalytic activity">
    <reaction evidence="6">
        <text>a 2'-deoxycytidine in DNA + S-adenosyl-L-methionine = a 5-methyl-2'-deoxycytidine in DNA + S-adenosyl-L-homocysteine + H(+)</text>
        <dbReference type="Rhea" id="RHEA:13681"/>
        <dbReference type="Rhea" id="RHEA-COMP:11369"/>
        <dbReference type="Rhea" id="RHEA-COMP:11370"/>
        <dbReference type="ChEBI" id="CHEBI:15378"/>
        <dbReference type="ChEBI" id="CHEBI:57856"/>
        <dbReference type="ChEBI" id="CHEBI:59789"/>
        <dbReference type="ChEBI" id="CHEBI:85452"/>
        <dbReference type="ChEBI" id="CHEBI:85454"/>
        <dbReference type="EC" id="2.1.1.37"/>
    </reaction>
</comment>
<dbReference type="SUPFAM" id="SSF53335">
    <property type="entry name" value="S-adenosyl-L-methionine-dependent methyltransferases"/>
    <property type="match status" value="1"/>
</dbReference>